<evidence type="ECO:0000313" key="3">
    <source>
        <dbReference type="Proteomes" id="UP000193307"/>
    </source>
</evidence>
<sequence length="164" mass="18132">MIRYTLKCRKDHSFESWFKSASAFETLHSAGQLSCPECGETQITKSLMAPQVSTARKTNTSEIPDERTEPAVPATRASQQTEPQAVDAHKAAHTDVSLSKIRDHIEKNSDYVGTDFTKQARAMNDGEAPARSIYGEAKLEDAKALIDEGVAILPLPFMPRRKLN</sequence>
<gene>
    <name evidence="2" type="ORF">PAM7971_00464</name>
</gene>
<dbReference type="Proteomes" id="UP000193307">
    <property type="component" value="Unassembled WGS sequence"/>
</dbReference>
<dbReference type="AlphaFoldDB" id="A0A1Y5RJB5"/>
<evidence type="ECO:0000313" key="2">
    <source>
        <dbReference type="EMBL" id="SLN17551.1"/>
    </source>
</evidence>
<proteinExistence type="predicted"/>
<protein>
    <submittedName>
        <fullName evidence="2">Uncharacterized protein</fullName>
    </submittedName>
</protein>
<name>A0A1Y5RJB5_9RHOB</name>
<dbReference type="OrthoDB" id="9799894at2"/>
<evidence type="ECO:0000256" key="1">
    <source>
        <dbReference type="SAM" id="MobiDB-lite"/>
    </source>
</evidence>
<dbReference type="STRING" id="658057.SAMN04488032_101186"/>
<dbReference type="InterPro" id="IPR009562">
    <property type="entry name" value="DUF1178"/>
</dbReference>
<keyword evidence="3" id="KW-1185">Reference proteome</keyword>
<accession>A0A1Y5RJB5</accession>
<feature type="region of interest" description="Disordered" evidence="1">
    <location>
        <begin position="51"/>
        <end position="93"/>
    </location>
</feature>
<dbReference type="PIRSF" id="PIRSF032131">
    <property type="entry name" value="UCP032131"/>
    <property type="match status" value="1"/>
</dbReference>
<dbReference type="EMBL" id="FWFW01000001">
    <property type="protein sequence ID" value="SLN17551.1"/>
    <property type="molecule type" value="Genomic_DNA"/>
</dbReference>
<organism evidence="2 3">
    <name type="scientific">Pacificibacter marinus</name>
    <dbReference type="NCBI Taxonomy" id="658057"/>
    <lineage>
        <taxon>Bacteria</taxon>
        <taxon>Pseudomonadati</taxon>
        <taxon>Pseudomonadota</taxon>
        <taxon>Alphaproteobacteria</taxon>
        <taxon>Rhodobacterales</taxon>
        <taxon>Roseobacteraceae</taxon>
        <taxon>Pacificibacter</taxon>
    </lineage>
</organism>
<feature type="compositionally biased region" description="Polar residues" evidence="1">
    <location>
        <begin position="51"/>
        <end position="62"/>
    </location>
</feature>
<dbReference type="RefSeq" id="WP_085847354.1">
    <property type="nucleotide sequence ID" value="NZ_FNZV01000001.1"/>
</dbReference>
<dbReference type="Pfam" id="PF06676">
    <property type="entry name" value="DUF1178"/>
    <property type="match status" value="1"/>
</dbReference>
<reference evidence="2 3" key="1">
    <citation type="submission" date="2017-03" db="EMBL/GenBank/DDBJ databases">
        <authorList>
            <person name="Afonso C.L."/>
            <person name="Miller P.J."/>
            <person name="Scott M.A."/>
            <person name="Spackman E."/>
            <person name="Goraichik I."/>
            <person name="Dimitrov K.M."/>
            <person name="Suarez D.L."/>
            <person name="Swayne D.E."/>
        </authorList>
    </citation>
    <scope>NUCLEOTIDE SEQUENCE [LARGE SCALE GENOMIC DNA]</scope>
    <source>
        <strain evidence="2 3">CECT 7971</strain>
    </source>
</reference>